<evidence type="ECO:0000313" key="2">
    <source>
        <dbReference type="EMBL" id="PLW04728.1"/>
    </source>
</evidence>
<evidence type="ECO:0000313" key="4">
    <source>
        <dbReference type="Proteomes" id="UP000235392"/>
    </source>
</evidence>
<accession>A0A2N5V7W4</accession>
<protein>
    <submittedName>
        <fullName evidence="3">Uncharacterized protein</fullName>
    </submittedName>
</protein>
<feature type="signal peptide" evidence="1">
    <location>
        <begin position="1"/>
        <end position="28"/>
    </location>
</feature>
<feature type="chain" id="PRO_5014563723" evidence="1">
    <location>
        <begin position="29"/>
        <end position="231"/>
    </location>
</feature>
<dbReference type="Proteomes" id="UP000235392">
    <property type="component" value="Unassembled WGS sequence"/>
</dbReference>
<reference evidence="3 4" key="1">
    <citation type="submission" date="2017-11" db="EMBL/GenBank/DDBJ databases">
        <title>De novo assembly and phasing of dikaryotic genomes from two isolates of Puccinia coronata f. sp. avenae, the causal agent of oat crown rust.</title>
        <authorList>
            <person name="Miller M.E."/>
            <person name="Zhang Y."/>
            <person name="Omidvar V."/>
            <person name="Sperschneider J."/>
            <person name="Schwessinger B."/>
            <person name="Raley C."/>
            <person name="Palmer J.M."/>
            <person name="Garnica D."/>
            <person name="Upadhyaya N."/>
            <person name="Rathjen J."/>
            <person name="Taylor J.M."/>
            <person name="Park R.F."/>
            <person name="Dodds P.N."/>
            <person name="Hirsch C.D."/>
            <person name="Kianian S.F."/>
            <person name="Figueroa M."/>
        </authorList>
    </citation>
    <scope>NUCLEOTIDE SEQUENCE [LARGE SCALE GENOMIC DNA]</scope>
    <source>
        <strain evidence="3">12SD80</strain>
    </source>
</reference>
<dbReference type="EMBL" id="PGCI01000042">
    <property type="protein sequence ID" value="PLW46099.1"/>
    <property type="molecule type" value="Genomic_DNA"/>
</dbReference>
<keyword evidence="1" id="KW-0732">Signal</keyword>
<dbReference type="AlphaFoldDB" id="A0A2N5V7W4"/>
<gene>
    <name evidence="3" type="ORF">PCASD_04212</name>
    <name evidence="2" type="ORF">PCASD_26261</name>
</gene>
<organism evidence="3 4">
    <name type="scientific">Puccinia coronata f. sp. avenae</name>
    <dbReference type="NCBI Taxonomy" id="200324"/>
    <lineage>
        <taxon>Eukaryota</taxon>
        <taxon>Fungi</taxon>
        <taxon>Dikarya</taxon>
        <taxon>Basidiomycota</taxon>
        <taxon>Pucciniomycotina</taxon>
        <taxon>Pucciniomycetes</taxon>
        <taxon>Pucciniales</taxon>
        <taxon>Pucciniaceae</taxon>
        <taxon>Puccinia</taxon>
    </lineage>
</organism>
<comment type="caution">
    <text evidence="3">The sequence shown here is derived from an EMBL/GenBank/DDBJ whole genome shotgun (WGS) entry which is preliminary data.</text>
</comment>
<dbReference type="EMBL" id="PGCI01001481">
    <property type="protein sequence ID" value="PLW04728.1"/>
    <property type="molecule type" value="Genomic_DNA"/>
</dbReference>
<evidence type="ECO:0000256" key="1">
    <source>
        <dbReference type="SAM" id="SignalP"/>
    </source>
</evidence>
<evidence type="ECO:0000313" key="3">
    <source>
        <dbReference type="EMBL" id="PLW46099.1"/>
    </source>
</evidence>
<name>A0A2N5V7W4_9BASI</name>
<sequence>MYQPGLSCLKKIVLVIFVSLLGTNLGVAGGGDKLAPSSRGNNTRVREFTFERQVSKTNRDFLVREEGGNNVLQVTSRFNRPGSYVSFQMTVTNSYMHSFAIGIESAGDINRSLEWCGYRQTYRTSDGVDYEIDPRGGLTDRWAIKGGKILAQDYYWDRKSMGLAGPIKDRDGRHVAHFHAKRWGHEWLAMLFNTNTPRKMRYSIKTNDEIPIEYLVGLFTVAIIRMDKCGR</sequence>
<proteinExistence type="predicted"/>